<dbReference type="InterPro" id="IPR018165">
    <property type="entry name" value="Ala-tRNA-synth_IIc_core"/>
</dbReference>
<evidence type="ECO:0000256" key="3">
    <source>
        <dbReference type="ARBA" id="ARBA00022555"/>
    </source>
</evidence>
<evidence type="ECO:0000256" key="5">
    <source>
        <dbReference type="ARBA" id="ARBA00022723"/>
    </source>
</evidence>
<dbReference type="InterPro" id="IPR050058">
    <property type="entry name" value="Ala-tRNA_ligase"/>
</dbReference>
<dbReference type="GO" id="GO:0005524">
    <property type="term" value="F:ATP binding"/>
    <property type="evidence" value="ECO:0007669"/>
    <property type="project" value="UniProtKB-UniRule"/>
</dbReference>
<keyword evidence="7 12" id="KW-0862">Zinc</keyword>
<dbReference type="InterPro" id="IPR002318">
    <property type="entry name" value="Ala-tRNA-lgiase_IIc"/>
</dbReference>
<dbReference type="GO" id="GO:0005829">
    <property type="term" value="C:cytosol"/>
    <property type="evidence" value="ECO:0007669"/>
    <property type="project" value="TreeGrafter"/>
</dbReference>
<dbReference type="SMART" id="SM00863">
    <property type="entry name" value="tRNA_SAD"/>
    <property type="match status" value="1"/>
</dbReference>
<keyword evidence="10 12" id="KW-0648">Protein biosynthesis</keyword>
<evidence type="ECO:0000256" key="9">
    <source>
        <dbReference type="ARBA" id="ARBA00022884"/>
    </source>
</evidence>
<dbReference type="NCBIfam" id="TIGR00344">
    <property type="entry name" value="alaS"/>
    <property type="match status" value="1"/>
</dbReference>
<protein>
    <recommendedName>
        <fullName evidence="12">Alanine--tRNA ligase</fullName>
        <ecNumber evidence="12">6.1.1.7</ecNumber>
    </recommendedName>
    <alternativeName>
        <fullName evidence="12">Alanyl-tRNA synthetase</fullName>
        <shortName evidence="12">AlaRS</shortName>
    </alternativeName>
</protein>
<dbReference type="HOGENOM" id="CLU_004485_1_1_6"/>
<dbReference type="SUPFAM" id="SSF101353">
    <property type="entry name" value="Putative anticodon-binding domain of alanyl-tRNA synthetase (AlaRS)"/>
    <property type="match status" value="1"/>
</dbReference>
<dbReference type="FunFam" id="3.30.54.20:FF:000001">
    <property type="entry name" value="Alanine--tRNA ligase"/>
    <property type="match status" value="1"/>
</dbReference>
<dbReference type="STRING" id="134287.A35E_00386"/>
<dbReference type="FunFam" id="3.30.980.10:FF:000004">
    <property type="entry name" value="Alanine--tRNA ligase, cytoplasmic"/>
    <property type="match status" value="1"/>
</dbReference>
<keyword evidence="13" id="KW-0175">Coiled coil</keyword>
<evidence type="ECO:0000256" key="8">
    <source>
        <dbReference type="ARBA" id="ARBA00022840"/>
    </source>
</evidence>
<dbReference type="SUPFAM" id="SSF50447">
    <property type="entry name" value="Translation proteins"/>
    <property type="match status" value="1"/>
</dbReference>
<dbReference type="Gene3D" id="2.40.30.130">
    <property type="match status" value="1"/>
</dbReference>
<dbReference type="FunFam" id="3.30.930.10:FF:000004">
    <property type="entry name" value="Alanine--tRNA ligase"/>
    <property type="match status" value="1"/>
</dbReference>
<feature type="binding site" evidence="12">
    <location>
        <position position="666"/>
    </location>
    <ligand>
        <name>Zn(2+)</name>
        <dbReference type="ChEBI" id="CHEBI:29105"/>
    </ligand>
</feature>
<evidence type="ECO:0000256" key="7">
    <source>
        <dbReference type="ARBA" id="ARBA00022833"/>
    </source>
</evidence>
<keyword evidence="4 12" id="KW-0436">Ligase</keyword>
<gene>
    <name evidence="12" type="primary">alaS</name>
    <name evidence="15" type="ORF">A35E_00386</name>
</gene>
<evidence type="ECO:0000256" key="10">
    <source>
        <dbReference type="ARBA" id="ARBA00022917"/>
    </source>
</evidence>
<dbReference type="FunFam" id="3.10.310.40:FF:000001">
    <property type="entry name" value="Alanine--tRNA ligase"/>
    <property type="match status" value="1"/>
</dbReference>
<dbReference type="Pfam" id="PF01411">
    <property type="entry name" value="tRNA-synt_2c"/>
    <property type="match status" value="1"/>
</dbReference>
<evidence type="ECO:0000256" key="12">
    <source>
        <dbReference type="HAMAP-Rule" id="MF_00036"/>
    </source>
</evidence>
<keyword evidence="8 12" id="KW-0067">ATP-binding</keyword>
<dbReference type="GO" id="GO:0045892">
    <property type="term" value="P:negative regulation of DNA-templated transcription"/>
    <property type="evidence" value="ECO:0007669"/>
    <property type="project" value="TreeGrafter"/>
</dbReference>
<dbReference type="GO" id="GO:0004813">
    <property type="term" value="F:alanine-tRNA ligase activity"/>
    <property type="evidence" value="ECO:0007669"/>
    <property type="project" value="UniProtKB-UniRule"/>
</dbReference>
<dbReference type="RefSeq" id="WP_014888978.1">
    <property type="nucleotide sequence ID" value="NC_018420.1"/>
</dbReference>
<keyword evidence="3 12" id="KW-0820">tRNA-binding</keyword>
<dbReference type="InterPro" id="IPR003156">
    <property type="entry name" value="DHHA1_dom"/>
</dbReference>
<dbReference type="GO" id="GO:0008270">
    <property type="term" value="F:zinc ion binding"/>
    <property type="evidence" value="ECO:0007669"/>
    <property type="project" value="UniProtKB-UniRule"/>
</dbReference>
<dbReference type="InterPro" id="IPR045864">
    <property type="entry name" value="aa-tRNA-synth_II/BPL/LPL"/>
</dbReference>
<dbReference type="InterPro" id="IPR018164">
    <property type="entry name" value="Ala-tRNA-synth_IIc_N"/>
</dbReference>
<comment type="similarity">
    <text evidence="2 12">Belongs to the class-II aminoacyl-tRNA synthetase family.</text>
</comment>
<dbReference type="OrthoDB" id="9803884at2"/>
<comment type="subunit">
    <text evidence="12">Homotetramer.</text>
</comment>
<dbReference type="InterPro" id="IPR018163">
    <property type="entry name" value="Thr/Ala-tRNA-synth_IIc_edit"/>
</dbReference>
<comment type="domain">
    <text evidence="12">Consists of three domains; the N-terminal catalytic domain, the editing domain and the C-terminal C-Ala domain. The editing domain removes incorrectly charged amino acids, while the C-Ala domain, along with tRNA(Ala), serves as a bridge to cooperatively bring together the editing and aminoacylation centers thus stimulating deacylation of misacylated tRNAs.</text>
</comment>
<evidence type="ECO:0000313" key="16">
    <source>
        <dbReference type="Proteomes" id="UP000003937"/>
    </source>
</evidence>
<dbReference type="InterPro" id="IPR023033">
    <property type="entry name" value="Ala_tRNA_ligase_euk/bac"/>
</dbReference>
<evidence type="ECO:0000256" key="13">
    <source>
        <dbReference type="SAM" id="Coils"/>
    </source>
</evidence>
<keyword evidence="6 12" id="KW-0547">Nucleotide-binding</keyword>
<dbReference type="Pfam" id="PF07973">
    <property type="entry name" value="tRNA_SAD"/>
    <property type="match status" value="1"/>
</dbReference>
<comment type="subcellular location">
    <subcellularLocation>
        <location evidence="1 12">Cytoplasm</location>
    </subcellularLocation>
</comment>
<reference evidence="15 16" key="1">
    <citation type="journal article" date="2012" name="Mol. Biol. Evol.">
        <title>Genome reduction and co-evolution between the primary and secondary bacterial symbionts of psyllids.</title>
        <authorList>
            <person name="Sloan D.B."/>
            <person name="Moran N.A."/>
        </authorList>
    </citation>
    <scope>NUCLEOTIDE SEQUENCE [LARGE SCALE GENOMIC DNA]</scope>
    <source>
        <strain evidence="15">Hcub_S</strain>
    </source>
</reference>
<dbReference type="AlphaFoldDB" id="J3VU91"/>
<dbReference type="Proteomes" id="UP000003937">
    <property type="component" value="Chromosome"/>
</dbReference>
<evidence type="ECO:0000313" key="15">
    <source>
        <dbReference type="EMBL" id="AFP85681.1"/>
    </source>
</evidence>
<dbReference type="PATRIC" id="fig|134287.3.peg.365"/>
<dbReference type="PRINTS" id="PR00980">
    <property type="entry name" value="TRNASYNTHALA"/>
</dbReference>
<dbReference type="CDD" id="cd00673">
    <property type="entry name" value="AlaRS_core"/>
    <property type="match status" value="1"/>
</dbReference>
<feature type="coiled-coil region" evidence="13">
    <location>
        <begin position="725"/>
        <end position="759"/>
    </location>
</feature>
<dbReference type="Gene3D" id="3.10.310.40">
    <property type="match status" value="1"/>
</dbReference>
<dbReference type="PANTHER" id="PTHR11777">
    <property type="entry name" value="ALANYL-TRNA SYNTHETASE"/>
    <property type="match status" value="1"/>
</dbReference>
<evidence type="ECO:0000256" key="4">
    <source>
        <dbReference type="ARBA" id="ARBA00022598"/>
    </source>
</evidence>
<dbReference type="HAMAP" id="MF_00036_B">
    <property type="entry name" value="Ala_tRNA_synth_B"/>
    <property type="match status" value="1"/>
</dbReference>
<evidence type="ECO:0000256" key="11">
    <source>
        <dbReference type="ARBA" id="ARBA00023146"/>
    </source>
</evidence>
<evidence type="ECO:0000259" key="14">
    <source>
        <dbReference type="PROSITE" id="PS50860"/>
    </source>
</evidence>
<evidence type="ECO:0000256" key="2">
    <source>
        <dbReference type="ARBA" id="ARBA00008226"/>
    </source>
</evidence>
<dbReference type="Gene3D" id="3.30.54.20">
    <property type="match status" value="1"/>
</dbReference>
<feature type="binding site" evidence="12">
    <location>
        <position position="568"/>
    </location>
    <ligand>
        <name>Zn(2+)</name>
        <dbReference type="ChEBI" id="CHEBI:29105"/>
    </ligand>
</feature>
<keyword evidence="9 12" id="KW-0694">RNA-binding</keyword>
<keyword evidence="16" id="KW-1185">Reference proteome</keyword>
<dbReference type="PANTHER" id="PTHR11777:SF9">
    <property type="entry name" value="ALANINE--TRNA LIGASE, CYTOPLASMIC"/>
    <property type="match status" value="1"/>
</dbReference>
<dbReference type="GO" id="GO:0000049">
    <property type="term" value="F:tRNA binding"/>
    <property type="evidence" value="ECO:0007669"/>
    <property type="project" value="UniProtKB-KW"/>
</dbReference>
<dbReference type="InterPro" id="IPR012947">
    <property type="entry name" value="tRNA_SAD"/>
</dbReference>
<dbReference type="SUPFAM" id="SSF55186">
    <property type="entry name" value="ThrRS/AlaRS common domain"/>
    <property type="match status" value="1"/>
</dbReference>
<feature type="binding site" evidence="12">
    <location>
        <position position="564"/>
    </location>
    <ligand>
        <name>Zn(2+)</name>
        <dbReference type="ChEBI" id="CHEBI:29105"/>
    </ligand>
</feature>
<feature type="binding site" evidence="12">
    <location>
        <position position="670"/>
    </location>
    <ligand>
        <name>Zn(2+)</name>
        <dbReference type="ChEBI" id="CHEBI:29105"/>
    </ligand>
</feature>
<dbReference type="GO" id="GO:0002161">
    <property type="term" value="F:aminoacyl-tRNA deacylase activity"/>
    <property type="evidence" value="ECO:0007669"/>
    <property type="project" value="TreeGrafter"/>
</dbReference>
<dbReference type="GO" id="GO:0006419">
    <property type="term" value="P:alanyl-tRNA aminoacylation"/>
    <property type="evidence" value="ECO:0007669"/>
    <property type="project" value="UniProtKB-UniRule"/>
</dbReference>
<sequence>MGKNISEIRHAFLDFFHRKGHEVISSSSLIPTNDPSLLFTNAGMNQFKDVFLGLEKRPYQRATTSQFCIRTGGKHNDLEHVGYTERHHTFFEMLGNFSFGNYFKKEAIRFAWELLTEKKWFNLPKENLLVTVYANDHEAYNIWRDEIGMSSDRIIRIGDNKDIPYLSDNFWQMGTTGPCGPCSEIFYDHGEHFFGNLPGSTEEEGNRYIEIWNLVFMQFNREIDGTLSPLPQPSVDTGMGLERISAVLQKVNSIYDTDLFKTLISSSAKIIGTSNLKSRSLRVIADHIRTCAFLISEGILPSNEERGYVLRRIIRRGVRHGNMIGAKTPFFYKLVKPLINVMGISASQIDVEKETIEKVLYVEEEQFYRTLERGLILLNDELKTVSNNQLDGKTAFRLYDTYGFPIDLTTDICRERNMRVDLEGFNRAMADQRKQARLSHAFIANNNHIPYIYNATCFFGYEQLEGEGKIISLFYKNKPVDIICCGEHAMIVLDKTPFYAESGGQVGDHGTLKTLSAQFEVTNTKKQGNVVYHIGKLNYGKLKVGSYVTTEVNSKRRKYISLNHSATHLLHSALRKMLGNHIKQKGFQVNEHYLRFDFSYHQSITVEQIYQLEEIVNEQIRRNLFIQTEIMPLEDARNKGAIALFGEKYDTKVRVLIMEDFSIELCGGTHARHTGNIGLFRIISESCSAAHVRRIEAITGATALKALHNQNNLVRQISQLVKSDTKTLINKVKIIQERHKQLEKKIQKLQDQQADQLITSLSYKARNIKGANVLITQLERLDSNIIRRMVEKLKNRLKSAIIVFAIVIEGDINLIAGVTENLNVRIKADDIITYLTLQVGGKGGGRPGFAQAGGGNNVSALPKALKNLNTMLYDKI</sequence>
<dbReference type="PROSITE" id="PS50860">
    <property type="entry name" value="AA_TRNA_LIGASE_II_ALA"/>
    <property type="match status" value="1"/>
</dbReference>
<dbReference type="Gene3D" id="6.10.250.550">
    <property type="match status" value="1"/>
</dbReference>
<keyword evidence="12" id="KW-0963">Cytoplasm</keyword>
<dbReference type="Gene3D" id="3.30.980.10">
    <property type="entry name" value="Threonyl-trna Synthetase, Chain A, domain 2"/>
    <property type="match status" value="1"/>
</dbReference>
<comment type="catalytic activity">
    <reaction evidence="12">
        <text>tRNA(Ala) + L-alanine + ATP = L-alanyl-tRNA(Ala) + AMP + diphosphate</text>
        <dbReference type="Rhea" id="RHEA:12540"/>
        <dbReference type="Rhea" id="RHEA-COMP:9657"/>
        <dbReference type="Rhea" id="RHEA-COMP:9923"/>
        <dbReference type="ChEBI" id="CHEBI:30616"/>
        <dbReference type="ChEBI" id="CHEBI:33019"/>
        <dbReference type="ChEBI" id="CHEBI:57972"/>
        <dbReference type="ChEBI" id="CHEBI:78442"/>
        <dbReference type="ChEBI" id="CHEBI:78497"/>
        <dbReference type="ChEBI" id="CHEBI:456215"/>
        <dbReference type="EC" id="6.1.1.7"/>
    </reaction>
</comment>
<evidence type="ECO:0000256" key="1">
    <source>
        <dbReference type="ARBA" id="ARBA00004496"/>
    </source>
</evidence>
<dbReference type="EC" id="6.1.1.7" evidence="12"/>
<dbReference type="KEGG" id="sehc:A35E_00386"/>
<dbReference type="Pfam" id="PF02272">
    <property type="entry name" value="DHHA1"/>
    <property type="match status" value="1"/>
</dbReference>
<dbReference type="InterPro" id="IPR009000">
    <property type="entry name" value="Transl_B-barrel_sf"/>
</dbReference>
<dbReference type="FunFam" id="2.40.30.130:FF:000001">
    <property type="entry name" value="Alanine--tRNA ligase"/>
    <property type="match status" value="1"/>
</dbReference>
<keyword evidence="5 12" id="KW-0479">Metal-binding</keyword>
<comment type="function">
    <text evidence="12">Catalyzes the attachment of alanine to tRNA(Ala) in a two-step reaction: alanine is first activated by ATP to form Ala-AMP and then transferred to the acceptor end of tRNA(Ala). Also edits incorrectly charged Ser-tRNA(Ala) and Gly-tRNA(Ala) via its editing domain.</text>
</comment>
<dbReference type="SUPFAM" id="SSF55681">
    <property type="entry name" value="Class II aaRS and biotin synthetases"/>
    <property type="match status" value="1"/>
</dbReference>
<evidence type="ECO:0000256" key="6">
    <source>
        <dbReference type="ARBA" id="ARBA00022741"/>
    </source>
</evidence>
<accession>J3VU91</accession>
<proteinExistence type="inferred from homology"/>
<comment type="cofactor">
    <cofactor evidence="12">
        <name>Zn(2+)</name>
        <dbReference type="ChEBI" id="CHEBI:29105"/>
    </cofactor>
    <text evidence="12">Binds 1 zinc ion per subunit.</text>
</comment>
<keyword evidence="11 12" id="KW-0030">Aminoacyl-tRNA synthetase</keyword>
<organism evidence="15 16">
    <name type="scientific">secondary endosymbiont of Heteropsylla cubana</name>
    <dbReference type="NCBI Taxonomy" id="134287"/>
    <lineage>
        <taxon>Bacteria</taxon>
        <taxon>Pseudomonadati</taxon>
        <taxon>Pseudomonadota</taxon>
        <taxon>Gammaproteobacteria</taxon>
        <taxon>Enterobacterales</taxon>
        <taxon>Enterobacteriaceae</taxon>
        <taxon>aphid secondary symbionts</taxon>
    </lineage>
</organism>
<dbReference type="InterPro" id="IPR018162">
    <property type="entry name" value="Ala-tRNA-ligase_IIc_anticod-bd"/>
</dbReference>
<dbReference type="EMBL" id="CP003547">
    <property type="protein sequence ID" value="AFP85681.1"/>
    <property type="molecule type" value="Genomic_DNA"/>
</dbReference>
<name>J3VU91_9ENTR</name>
<feature type="domain" description="Alanyl-transfer RNA synthetases family profile" evidence="14">
    <location>
        <begin position="3"/>
        <end position="709"/>
    </location>
</feature>
<dbReference type="Gene3D" id="3.30.930.10">
    <property type="entry name" value="Bira Bifunctional Protein, Domain 2"/>
    <property type="match status" value="1"/>
</dbReference>